<dbReference type="EC" id="3.1.1.-" evidence="3"/>
<dbReference type="Pfam" id="PF07859">
    <property type="entry name" value="Abhydrolase_3"/>
    <property type="match status" value="1"/>
</dbReference>
<dbReference type="Gene3D" id="3.40.50.1820">
    <property type="entry name" value="alpha/beta hydrolase"/>
    <property type="match status" value="1"/>
</dbReference>
<keyword evidence="1 3" id="KW-0378">Hydrolase</keyword>
<evidence type="ECO:0000313" key="3">
    <source>
        <dbReference type="EMBL" id="VVO72991.1"/>
    </source>
</evidence>
<proteinExistence type="predicted"/>
<dbReference type="AlphaFoldDB" id="A0A5E7I8G5"/>
<dbReference type="InterPro" id="IPR029058">
    <property type="entry name" value="AB_hydrolase_fold"/>
</dbReference>
<dbReference type="InterPro" id="IPR050300">
    <property type="entry name" value="GDXG_lipolytic_enzyme"/>
</dbReference>
<dbReference type="InterPro" id="IPR013094">
    <property type="entry name" value="AB_hydrolase_3"/>
</dbReference>
<name>A0A5E7I8G5_PSEFL</name>
<accession>A0A5E7I8G5</accession>
<feature type="domain" description="Alpha/beta hydrolase fold-3" evidence="2">
    <location>
        <begin position="78"/>
        <end position="290"/>
    </location>
</feature>
<dbReference type="PANTHER" id="PTHR48081">
    <property type="entry name" value="AB HYDROLASE SUPERFAMILY PROTEIN C4A8.06C"/>
    <property type="match status" value="1"/>
</dbReference>
<evidence type="ECO:0000259" key="2">
    <source>
        <dbReference type="Pfam" id="PF07859"/>
    </source>
</evidence>
<dbReference type="Proteomes" id="UP000326067">
    <property type="component" value="Unassembled WGS sequence"/>
</dbReference>
<gene>
    <name evidence="3" type="primary">aes_2</name>
    <name evidence="3" type="ORF">PS847_01409</name>
</gene>
<dbReference type="RefSeq" id="WP_150635579.1">
    <property type="nucleotide sequence ID" value="NZ_CABVIC010000001.1"/>
</dbReference>
<dbReference type="PANTHER" id="PTHR48081:SF8">
    <property type="entry name" value="ALPHA_BETA HYDROLASE FOLD-3 DOMAIN-CONTAINING PROTEIN-RELATED"/>
    <property type="match status" value="1"/>
</dbReference>
<reference evidence="3 4" key="1">
    <citation type="submission" date="2019-09" db="EMBL/GenBank/DDBJ databases">
        <authorList>
            <person name="Chandra G."/>
            <person name="Truman W A."/>
        </authorList>
    </citation>
    <scope>NUCLEOTIDE SEQUENCE [LARGE SCALE GENOMIC DNA]</scope>
    <source>
        <strain evidence="3">PS847</strain>
    </source>
</reference>
<protein>
    <submittedName>
        <fullName evidence="3">Acetyl esterase</fullName>
        <ecNumber evidence="3">3.1.1.-</ecNumber>
    </submittedName>
</protein>
<organism evidence="3 4">
    <name type="scientific">Pseudomonas fluorescens</name>
    <dbReference type="NCBI Taxonomy" id="294"/>
    <lineage>
        <taxon>Bacteria</taxon>
        <taxon>Pseudomonadati</taxon>
        <taxon>Pseudomonadota</taxon>
        <taxon>Gammaproteobacteria</taxon>
        <taxon>Pseudomonadales</taxon>
        <taxon>Pseudomonadaceae</taxon>
        <taxon>Pseudomonas</taxon>
    </lineage>
</organism>
<dbReference type="SUPFAM" id="SSF53474">
    <property type="entry name" value="alpha/beta-Hydrolases"/>
    <property type="match status" value="1"/>
</dbReference>
<dbReference type="GO" id="GO:0016787">
    <property type="term" value="F:hydrolase activity"/>
    <property type="evidence" value="ECO:0007669"/>
    <property type="project" value="UniProtKB-KW"/>
</dbReference>
<evidence type="ECO:0000256" key="1">
    <source>
        <dbReference type="ARBA" id="ARBA00022801"/>
    </source>
</evidence>
<dbReference type="EMBL" id="CABVIC010000001">
    <property type="protein sequence ID" value="VVO72991.1"/>
    <property type="molecule type" value="Genomic_DNA"/>
</dbReference>
<evidence type="ECO:0000313" key="4">
    <source>
        <dbReference type="Proteomes" id="UP000326067"/>
    </source>
</evidence>
<sequence length="321" mass="34697">MKAHELLDPDFKSFLTPGAQAWTLETLPAIRERVHATFKSREQARGESLWTKAHDGEDLRLCLYRPAAGAPGGNFAVILYIHGGGFVLGCPEMADDYLANLAEELQAIIVAVDYRLAPEHPFPIPLEDCYTALGWVFAHRQTLNMDADNVIVMGHSAGAGAGLAAALAIVARNRGVYSIASQVLVYPMLDYRSGSPASPHQNSTTGVIGWPAQANQFCWDCLRADQALDDLPIGWFSPALQDDLRDLPPTFLAVGALDLFLEEDVAFAMRLSRAGAAVELHVYPGAPHMFDQCPGSVSDQSALDIVRSLRRSIASALTAEG</sequence>